<dbReference type="AlphaFoldDB" id="A0A3P3R224"/>
<dbReference type="Gene3D" id="3.40.50.1820">
    <property type="entry name" value="alpha/beta hydrolase"/>
    <property type="match status" value="1"/>
</dbReference>
<dbReference type="OrthoDB" id="25019at2157"/>
<organism evidence="3 4">
    <name type="scientific">Halocatena pleomorpha</name>
    <dbReference type="NCBI Taxonomy" id="1785090"/>
    <lineage>
        <taxon>Archaea</taxon>
        <taxon>Methanobacteriati</taxon>
        <taxon>Methanobacteriota</taxon>
        <taxon>Stenosarchaea group</taxon>
        <taxon>Halobacteria</taxon>
        <taxon>Halobacteriales</taxon>
        <taxon>Natronomonadaceae</taxon>
        <taxon>Halocatena</taxon>
    </lineage>
</organism>
<protein>
    <submittedName>
        <fullName evidence="3">S9 family peptidase</fullName>
    </submittedName>
</protein>
<comment type="caution">
    <text evidence="3">The sequence shown here is derived from an EMBL/GenBank/DDBJ whole genome shotgun (WGS) entry which is preliminary data.</text>
</comment>
<dbReference type="GO" id="GO:0004252">
    <property type="term" value="F:serine-type endopeptidase activity"/>
    <property type="evidence" value="ECO:0007669"/>
    <property type="project" value="TreeGrafter"/>
</dbReference>
<proteinExistence type="predicted"/>
<evidence type="ECO:0000259" key="2">
    <source>
        <dbReference type="Pfam" id="PF00326"/>
    </source>
</evidence>
<feature type="domain" description="Peptidase S9 prolyl oligopeptidase catalytic" evidence="2">
    <location>
        <begin position="253"/>
        <end position="330"/>
    </location>
</feature>
<sequence>HHQLTPDDQFVMARGNRYSSDGEWFTYAAATKGDGSLLERSRVYIARADGTDARTLAIGSEESRTFVKDWHPADRQLLVYDTATTTRCGVYDIQTETLTWFGTGDIQEKPVVWLPDGERFLAIRKAHITTTPIVYDCQTGQAHELAVGGSCSYAPTATDELVIDAHHVLIPRSTPTIPTEVLSYDLQTDTTTTLLRTSDGAVEPSRLVDPEYITYESTDGRSIGALLYRTSKQPSPAIVLVHGGRHGRASEDYHWPSQLLVDRGFTVLRPNYRGSSGRGRAFKQLQYGDLGGHDAMDVAAGGQWLRRQDLVDGDRIAVYGASYGGYLTYVQMV</sequence>
<evidence type="ECO:0000313" key="4">
    <source>
        <dbReference type="Proteomes" id="UP000282322"/>
    </source>
</evidence>
<feature type="non-terminal residue" evidence="3">
    <location>
        <position position="333"/>
    </location>
</feature>
<keyword evidence="4" id="KW-1185">Reference proteome</keyword>
<dbReference type="PANTHER" id="PTHR42776:SF27">
    <property type="entry name" value="DIPEPTIDYL PEPTIDASE FAMILY MEMBER 6"/>
    <property type="match status" value="1"/>
</dbReference>
<dbReference type="PANTHER" id="PTHR42776">
    <property type="entry name" value="SERINE PEPTIDASE S9 FAMILY MEMBER"/>
    <property type="match status" value="1"/>
</dbReference>
<dbReference type="InterPro" id="IPR011042">
    <property type="entry name" value="6-blade_b-propeller_TolB-like"/>
</dbReference>
<dbReference type="Gene3D" id="2.120.10.30">
    <property type="entry name" value="TolB, C-terminal domain"/>
    <property type="match status" value="1"/>
</dbReference>
<feature type="non-terminal residue" evidence="3">
    <location>
        <position position="1"/>
    </location>
</feature>
<dbReference type="RefSeq" id="WP_148094166.1">
    <property type="nucleotide sequence ID" value="NZ_RRCH01000060.1"/>
</dbReference>
<gene>
    <name evidence="3" type="ORF">EIK79_17730</name>
</gene>
<dbReference type="GO" id="GO:0006508">
    <property type="term" value="P:proteolysis"/>
    <property type="evidence" value="ECO:0007669"/>
    <property type="project" value="InterPro"/>
</dbReference>
<keyword evidence="1" id="KW-0378">Hydrolase</keyword>
<name>A0A3P3R224_9EURY</name>
<dbReference type="InterPro" id="IPR029058">
    <property type="entry name" value="AB_hydrolase_fold"/>
</dbReference>
<evidence type="ECO:0000256" key="1">
    <source>
        <dbReference type="ARBA" id="ARBA00022801"/>
    </source>
</evidence>
<dbReference type="SUPFAM" id="SSF53474">
    <property type="entry name" value="alpha/beta-Hydrolases"/>
    <property type="match status" value="1"/>
</dbReference>
<evidence type="ECO:0000313" key="3">
    <source>
        <dbReference type="EMBL" id="RRJ27425.1"/>
    </source>
</evidence>
<dbReference type="EMBL" id="RRCH01000060">
    <property type="protein sequence ID" value="RRJ27425.1"/>
    <property type="molecule type" value="Genomic_DNA"/>
</dbReference>
<dbReference type="SUPFAM" id="SSF50993">
    <property type="entry name" value="Peptidase/esterase 'gauge' domain"/>
    <property type="match status" value="1"/>
</dbReference>
<dbReference type="Proteomes" id="UP000282322">
    <property type="component" value="Unassembled WGS sequence"/>
</dbReference>
<reference evidence="3 4" key="1">
    <citation type="submission" date="2018-11" db="EMBL/GenBank/DDBJ databases">
        <title>Taxonoimc description of Halomarina strain SPP-AMP-1.</title>
        <authorList>
            <person name="Pal Y."/>
            <person name="Srinivasana K."/>
            <person name="Verma A."/>
            <person name="Kumar P."/>
        </authorList>
    </citation>
    <scope>NUCLEOTIDE SEQUENCE [LARGE SCALE GENOMIC DNA]</scope>
    <source>
        <strain evidence="3 4">SPP-AMP-1</strain>
    </source>
</reference>
<dbReference type="InterPro" id="IPR001375">
    <property type="entry name" value="Peptidase_S9_cat"/>
</dbReference>
<accession>A0A3P3R224</accession>
<dbReference type="Pfam" id="PF00326">
    <property type="entry name" value="Peptidase_S9"/>
    <property type="match status" value="1"/>
</dbReference>